<feature type="region of interest" description="Disordered" evidence="2">
    <location>
        <begin position="221"/>
        <end position="242"/>
    </location>
</feature>
<keyword evidence="6" id="KW-1185">Reference proteome</keyword>
<evidence type="ECO:0000259" key="4">
    <source>
        <dbReference type="Pfam" id="PF18474"/>
    </source>
</evidence>
<evidence type="ECO:0000313" key="5">
    <source>
        <dbReference type="EMBL" id="KAF6040701.1"/>
    </source>
</evidence>
<dbReference type="PANTHER" id="PTHR13379:SF0">
    <property type="entry name" value="UPF0415 PROTEIN C7ORF25"/>
    <property type="match status" value="1"/>
</dbReference>
<gene>
    <name evidence="5" type="ORF">EB796_000991</name>
</gene>
<dbReference type="Pfam" id="PF07000">
    <property type="entry name" value="DUF1308"/>
    <property type="match status" value="1"/>
</dbReference>
<comment type="similarity">
    <text evidence="1">Belongs to the UPF0415 family.</text>
</comment>
<evidence type="ECO:0000313" key="6">
    <source>
        <dbReference type="Proteomes" id="UP000593567"/>
    </source>
</evidence>
<dbReference type="Pfam" id="PF18474">
    <property type="entry name" value="DUF5614"/>
    <property type="match status" value="1"/>
</dbReference>
<comment type="caution">
    <text evidence="5">The sequence shown here is derived from an EMBL/GenBank/DDBJ whole genome shotgun (WGS) entry which is preliminary data.</text>
</comment>
<feature type="domain" description="DUF5614" evidence="4">
    <location>
        <begin position="31"/>
        <end position="230"/>
    </location>
</feature>
<evidence type="ECO:0000256" key="1">
    <source>
        <dbReference type="ARBA" id="ARBA00006588"/>
    </source>
</evidence>
<dbReference type="OrthoDB" id="441890at2759"/>
<proteinExistence type="inferred from homology"/>
<dbReference type="InterPro" id="IPR010733">
    <property type="entry name" value="DUF1308"/>
</dbReference>
<dbReference type="InterPro" id="IPR041076">
    <property type="entry name" value="DUF5614"/>
</dbReference>
<dbReference type="EMBL" id="VXIV02000111">
    <property type="protein sequence ID" value="KAF6040701.1"/>
    <property type="molecule type" value="Genomic_DNA"/>
</dbReference>
<name>A0A7J7KR79_BUGNE</name>
<sequence length="442" mass="49259">MCFRTRTLSSKKYQICYLITYRSNKNYGNMDELEKAQNLLAETAQLAKSDPTLIRVCQKLSRKIKADLQFLQRHRHKTNTNTHDLTSSNVPYLSGVLRVIKESNQVQDVICDMRKYGIIADVICDNGKTWKKVIARNPQSLHLIWAGKGQYGTKDVVKKACKYADCAKLHSEISPPQVVCVFCNGVTYDMAEALESKGILVDGERVDVSQEVIDKLVGVFSESSDDSDSDDNDYRSFGAPNQMNLSPPSSLSIAEALPLDQAKCIEEIRELPSYEKVFLDITTMLVYISDVCNGGCEFEFTEKILLEQAAAERRGSALKTISPNMTDRLLVTCQSAMDDYWGIVNVMAGEEETRRARELSDRITVVADTMSARFASLAASGQIKERSKVIFGTADCLKCEILTSNEGFVRAAAAQDIHIPAILHQPRALSEQKKVQGSKHSQ</sequence>
<evidence type="ECO:0000259" key="3">
    <source>
        <dbReference type="Pfam" id="PF07000"/>
    </source>
</evidence>
<feature type="domain" description="DUF1308" evidence="3">
    <location>
        <begin position="279"/>
        <end position="435"/>
    </location>
</feature>
<dbReference type="AlphaFoldDB" id="A0A7J7KR79"/>
<protein>
    <submittedName>
        <fullName evidence="5">C7orf25</fullName>
    </submittedName>
</protein>
<dbReference type="PANTHER" id="PTHR13379">
    <property type="entry name" value="UNCHARACTERIZED DUF1308"/>
    <property type="match status" value="1"/>
</dbReference>
<reference evidence="5" key="1">
    <citation type="submission" date="2020-06" db="EMBL/GenBank/DDBJ databases">
        <title>Draft genome of Bugula neritina, a colonial animal packing powerful symbionts and potential medicines.</title>
        <authorList>
            <person name="Rayko M."/>
        </authorList>
    </citation>
    <scope>NUCLEOTIDE SEQUENCE [LARGE SCALE GENOMIC DNA]</scope>
    <source>
        <strain evidence="5">Kwan_BN1</strain>
    </source>
</reference>
<dbReference type="Proteomes" id="UP000593567">
    <property type="component" value="Unassembled WGS sequence"/>
</dbReference>
<evidence type="ECO:0000256" key="2">
    <source>
        <dbReference type="SAM" id="MobiDB-lite"/>
    </source>
</evidence>
<organism evidence="5 6">
    <name type="scientific">Bugula neritina</name>
    <name type="common">Brown bryozoan</name>
    <name type="synonym">Sertularia neritina</name>
    <dbReference type="NCBI Taxonomy" id="10212"/>
    <lineage>
        <taxon>Eukaryota</taxon>
        <taxon>Metazoa</taxon>
        <taxon>Spiralia</taxon>
        <taxon>Lophotrochozoa</taxon>
        <taxon>Bryozoa</taxon>
        <taxon>Gymnolaemata</taxon>
        <taxon>Cheilostomatida</taxon>
        <taxon>Flustrina</taxon>
        <taxon>Buguloidea</taxon>
        <taxon>Bugulidae</taxon>
        <taxon>Bugula</taxon>
    </lineage>
</organism>
<accession>A0A7J7KR79</accession>